<protein>
    <submittedName>
        <fullName evidence="1">Uncharacterized protein</fullName>
    </submittedName>
</protein>
<sequence length="211" mass="23880">MATKSTSEEDSVAAPVELCSPSQTVVEPMSHRRMAFRPPTEPLSSAGTTDVQKIELSTAECSSGAGFNKMDCEISKFKPSISGTLINEEERHPKKSKTWNYDEVMVFYEGLKQCAKDFDGTMRIMATEKVEKNKEQTENYYFSLLKHVKQSISLDGDSMGDIGRGAKELFITINACEWRRRTNNNQYIPDRMKELIFHGSVVNKIHFFESA</sequence>
<comment type="caution">
    <text evidence="1">The sequence shown here is derived from an EMBL/GenBank/DDBJ whole genome shotgun (WGS) entry which is preliminary data.</text>
</comment>
<organism evidence="1 2">
    <name type="scientific">Parelaphostrongylus tenuis</name>
    <name type="common">Meningeal worm</name>
    <dbReference type="NCBI Taxonomy" id="148309"/>
    <lineage>
        <taxon>Eukaryota</taxon>
        <taxon>Metazoa</taxon>
        <taxon>Ecdysozoa</taxon>
        <taxon>Nematoda</taxon>
        <taxon>Chromadorea</taxon>
        <taxon>Rhabditida</taxon>
        <taxon>Rhabditina</taxon>
        <taxon>Rhabditomorpha</taxon>
        <taxon>Strongyloidea</taxon>
        <taxon>Metastrongylidae</taxon>
        <taxon>Parelaphostrongylus</taxon>
    </lineage>
</organism>
<keyword evidence="2" id="KW-1185">Reference proteome</keyword>
<proteinExistence type="predicted"/>
<reference evidence="1" key="1">
    <citation type="submission" date="2021-06" db="EMBL/GenBank/DDBJ databases">
        <title>Parelaphostrongylus tenuis whole genome reference sequence.</title>
        <authorList>
            <person name="Garwood T.J."/>
            <person name="Larsen P.A."/>
            <person name="Fountain-Jones N.M."/>
            <person name="Garbe J.R."/>
            <person name="Macchietto M.G."/>
            <person name="Kania S.A."/>
            <person name="Gerhold R.W."/>
            <person name="Richards J.E."/>
            <person name="Wolf T.M."/>
        </authorList>
    </citation>
    <scope>NUCLEOTIDE SEQUENCE</scope>
    <source>
        <strain evidence="1">MNPRO001-30</strain>
        <tissue evidence="1">Meninges</tissue>
    </source>
</reference>
<evidence type="ECO:0000313" key="1">
    <source>
        <dbReference type="EMBL" id="KAJ1365436.1"/>
    </source>
</evidence>
<dbReference type="Proteomes" id="UP001196413">
    <property type="component" value="Unassembled WGS sequence"/>
</dbReference>
<dbReference type="EMBL" id="JAHQIW010005268">
    <property type="protein sequence ID" value="KAJ1365436.1"/>
    <property type="molecule type" value="Genomic_DNA"/>
</dbReference>
<name>A0AAD5N959_PARTN</name>
<accession>A0AAD5N959</accession>
<dbReference type="AlphaFoldDB" id="A0AAD5N959"/>
<gene>
    <name evidence="1" type="ORF">KIN20_025730</name>
</gene>
<evidence type="ECO:0000313" key="2">
    <source>
        <dbReference type="Proteomes" id="UP001196413"/>
    </source>
</evidence>